<dbReference type="GeneID" id="28850233"/>
<dbReference type="KEGG" id="pchm:VFPPC_07369"/>
<evidence type="ECO:0000313" key="1">
    <source>
        <dbReference type="EMBL" id="OAQ61914.2"/>
    </source>
</evidence>
<dbReference type="AlphaFoldDB" id="A0A179F8T6"/>
<dbReference type="GO" id="GO:0003729">
    <property type="term" value="F:mRNA binding"/>
    <property type="evidence" value="ECO:0007669"/>
    <property type="project" value="InterPro"/>
</dbReference>
<name>A0A179F8T6_METCM</name>
<evidence type="ECO:0000313" key="2">
    <source>
        <dbReference type="Proteomes" id="UP000078397"/>
    </source>
</evidence>
<accession>A0A179F8T6</accession>
<dbReference type="RefSeq" id="XP_018139618.2">
    <property type="nucleotide sequence ID" value="XM_018286239.2"/>
</dbReference>
<dbReference type="PANTHER" id="PTHR40788:SF1">
    <property type="entry name" value="IPA PROTEIN"/>
    <property type="match status" value="1"/>
</dbReference>
<dbReference type="PANTHER" id="PTHR40788">
    <property type="entry name" value="CLR5 DOMAIN-CONTAINING PROTEIN-RELATED"/>
    <property type="match status" value="1"/>
</dbReference>
<comment type="caution">
    <text evidence="1">The sequence shown here is derived from an EMBL/GenBank/DDBJ whole genome shotgun (WGS) entry which is preliminary data.</text>
</comment>
<gene>
    <name evidence="1" type="ORF">VFPPC_07369</name>
</gene>
<dbReference type="STRING" id="1380566.A0A179F8T6"/>
<organism evidence="1 2">
    <name type="scientific">Pochonia chlamydosporia 170</name>
    <dbReference type="NCBI Taxonomy" id="1380566"/>
    <lineage>
        <taxon>Eukaryota</taxon>
        <taxon>Fungi</taxon>
        <taxon>Dikarya</taxon>
        <taxon>Ascomycota</taxon>
        <taxon>Pezizomycotina</taxon>
        <taxon>Sordariomycetes</taxon>
        <taxon>Hypocreomycetidae</taxon>
        <taxon>Hypocreales</taxon>
        <taxon>Clavicipitaceae</taxon>
        <taxon>Pochonia</taxon>
    </lineage>
</organism>
<dbReference type="InterPro" id="IPR012933">
    <property type="entry name" value="HicA_mRNA_interferase"/>
</dbReference>
<protein>
    <submittedName>
        <fullName evidence="1">YcfA-like protein domain-containing protein</fullName>
    </submittedName>
</protein>
<dbReference type="Proteomes" id="UP000078397">
    <property type="component" value="Unassembled WGS sequence"/>
</dbReference>
<dbReference type="OrthoDB" id="4957130at2759"/>
<reference evidence="1 2" key="1">
    <citation type="journal article" date="2016" name="PLoS Pathog.">
        <title>Biosynthesis of antibiotic leucinostatins in bio-control fungus Purpureocillium lilacinum and their inhibition on phytophthora revealed by genome mining.</title>
        <authorList>
            <person name="Wang G."/>
            <person name="Liu Z."/>
            <person name="Lin R."/>
            <person name="Li E."/>
            <person name="Mao Z."/>
            <person name="Ling J."/>
            <person name="Yang Y."/>
            <person name="Yin W.B."/>
            <person name="Xie B."/>
        </authorList>
    </citation>
    <scope>NUCLEOTIDE SEQUENCE [LARGE SCALE GENOMIC DNA]</scope>
    <source>
        <strain evidence="1">170</strain>
    </source>
</reference>
<sequence>MKFILDGQYMLLALFYNKPAPNGPKGLARLNESRSQRKAIEKFWEMMRKILKEGCHDYSHSNENTRKWLAALSLHLTPEYAEAVRQEESSFTLLTETEPSRSRFAYSEVCSPNKSKCIVEVVTTSNKIKTRGTASEELESATENGDTTEILAVKRRPVAKHDLEIFCLIFPESAEERCRTVSWDEFVQAMKHAGCVAINCGGSAVRFELQDTSDEATSESKSIIFHRPHPVPKIDPIMLRSEIGRRLTRRFGWTREHFVLAGVDETAEKPVPTADDK</sequence>
<proteinExistence type="predicted"/>
<keyword evidence="2" id="KW-1185">Reference proteome</keyword>
<dbReference type="Pfam" id="PF07927">
    <property type="entry name" value="HicA_toxin"/>
    <property type="match status" value="1"/>
</dbReference>
<dbReference type="EMBL" id="LSBJ02000007">
    <property type="protein sequence ID" value="OAQ61914.2"/>
    <property type="molecule type" value="Genomic_DNA"/>
</dbReference>